<reference evidence="8" key="2">
    <citation type="submission" date="2023-06" db="EMBL/GenBank/DDBJ databases">
        <authorList>
            <consortium name="Lawrence Berkeley National Laboratory"/>
            <person name="Haridas S."/>
            <person name="Hensen N."/>
            <person name="Bonometti L."/>
            <person name="Westerberg I."/>
            <person name="Brannstrom I.O."/>
            <person name="Guillou S."/>
            <person name="Cros-Aarteil S."/>
            <person name="Calhoun S."/>
            <person name="Kuo A."/>
            <person name="Mondo S."/>
            <person name="Pangilinan J."/>
            <person name="Riley R."/>
            <person name="Labutti K."/>
            <person name="Andreopoulos B."/>
            <person name="Lipzen A."/>
            <person name="Chen C."/>
            <person name="Yanf M."/>
            <person name="Daum C."/>
            <person name="Ng V."/>
            <person name="Clum A."/>
            <person name="Steindorff A."/>
            <person name="Ohm R."/>
            <person name="Martin F."/>
            <person name="Silar P."/>
            <person name="Natvig D."/>
            <person name="Lalanne C."/>
            <person name="Gautier V."/>
            <person name="Ament-Velasquez S.L."/>
            <person name="Kruys A."/>
            <person name="Hutchinson M.I."/>
            <person name="Powell A.J."/>
            <person name="Barry K."/>
            <person name="Miller A.N."/>
            <person name="Grigoriev I.V."/>
            <person name="Debuchy R."/>
            <person name="Gladieux P."/>
            <person name="Thoren M.H."/>
            <person name="Johannesson H."/>
        </authorList>
    </citation>
    <scope>NUCLEOTIDE SEQUENCE</scope>
    <source>
        <strain evidence="8">CBS 118394</strain>
    </source>
</reference>
<dbReference type="SUPFAM" id="SSF51735">
    <property type="entry name" value="NAD(P)-binding Rossmann-fold domains"/>
    <property type="match status" value="1"/>
</dbReference>
<dbReference type="SUPFAM" id="SSF50129">
    <property type="entry name" value="GroES-like"/>
    <property type="match status" value="1"/>
</dbReference>
<dbReference type="Pfam" id="PF00107">
    <property type="entry name" value="ADH_zinc_N"/>
    <property type="match status" value="1"/>
</dbReference>
<keyword evidence="3" id="KW-0479">Metal-binding</keyword>
<keyword evidence="9" id="KW-1185">Reference proteome</keyword>
<evidence type="ECO:0000256" key="4">
    <source>
        <dbReference type="ARBA" id="ARBA00022833"/>
    </source>
</evidence>
<dbReference type="GO" id="GO:0004022">
    <property type="term" value="F:alcohol dehydrogenase (NAD+) activity"/>
    <property type="evidence" value="ECO:0007669"/>
    <property type="project" value="TreeGrafter"/>
</dbReference>
<dbReference type="Proteomes" id="UP001283341">
    <property type="component" value="Unassembled WGS sequence"/>
</dbReference>
<dbReference type="GO" id="GO:0046872">
    <property type="term" value="F:metal ion binding"/>
    <property type="evidence" value="ECO:0007669"/>
    <property type="project" value="UniProtKB-KW"/>
</dbReference>
<evidence type="ECO:0000313" key="9">
    <source>
        <dbReference type="Proteomes" id="UP001283341"/>
    </source>
</evidence>
<organism evidence="8 9">
    <name type="scientific">Apodospora peruviana</name>
    <dbReference type="NCBI Taxonomy" id="516989"/>
    <lineage>
        <taxon>Eukaryota</taxon>
        <taxon>Fungi</taxon>
        <taxon>Dikarya</taxon>
        <taxon>Ascomycota</taxon>
        <taxon>Pezizomycotina</taxon>
        <taxon>Sordariomycetes</taxon>
        <taxon>Sordariomycetidae</taxon>
        <taxon>Sordariales</taxon>
        <taxon>Lasiosphaeriaceae</taxon>
        <taxon>Apodospora</taxon>
    </lineage>
</organism>
<dbReference type="EMBL" id="JAUEDM010000001">
    <property type="protein sequence ID" value="KAK3329831.1"/>
    <property type="molecule type" value="Genomic_DNA"/>
</dbReference>
<name>A0AAE0IR82_9PEZI</name>
<sequence length="385" mass="42195">MPEKMKVQCLEAFNTPYVLRTVDSPAAFTGCDLIIKVEAASYCHTDAVLAAGQMPPNPPEFPHIGCHEFAGQIISMPTYGLDSHFRPGDRVGVPGRSFHPCTKCYECMKGPSDETPDEDSLGYSPYCPHGKNLGISAPGGFREYAIVDHRQVVKIPDGMSSVETAPLMCAGLTIFQALRRACRDLKLPPQDVRVGIIGCGGGLGHLGLQFAAHMGFLKVVGVDNADAPLRLARQTIKKHELDPQVVRVVDARIDNAEMIKKELGAEFNDIESGDRGLDAVIILPENQKAFDYGMAMLRNHSICVVVAFPDKFQISPRDLIFRDITIVGSLTGTRKVLYEMLQFAARSNIRASIKTFPLEKLNELVEEYHKAEGGKLVIDMSLPAE</sequence>
<protein>
    <submittedName>
        <fullName evidence="8">Chaperonin 10-like protein</fullName>
    </submittedName>
</protein>
<evidence type="ECO:0000256" key="5">
    <source>
        <dbReference type="ARBA" id="ARBA00023002"/>
    </source>
</evidence>
<evidence type="ECO:0000259" key="7">
    <source>
        <dbReference type="Pfam" id="PF08240"/>
    </source>
</evidence>
<reference evidence="8" key="1">
    <citation type="journal article" date="2023" name="Mol. Phylogenet. Evol.">
        <title>Genome-scale phylogeny and comparative genomics of the fungal order Sordariales.</title>
        <authorList>
            <person name="Hensen N."/>
            <person name="Bonometti L."/>
            <person name="Westerberg I."/>
            <person name="Brannstrom I.O."/>
            <person name="Guillou S."/>
            <person name="Cros-Aarteil S."/>
            <person name="Calhoun S."/>
            <person name="Haridas S."/>
            <person name="Kuo A."/>
            <person name="Mondo S."/>
            <person name="Pangilinan J."/>
            <person name="Riley R."/>
            <person name="LaButti K."/>
            <person name="Andreopoulos B."/>
            <person name="Lipzen A."/>
            <person name="Chen C."/>
            <person name="Yan M."/>
            <person name="Daum C."/>
            <person name="Ng V."/>
            <person name="Clum A."/>
            <person name="Steindorff A."/>
            <person name="Ohm R.A."/>
            <person name="Martin F."/>
            <person name="Silar P."/>
            <person name="Natvig D.O."/>
            <person name="Lalanne C."/>
            <person name="Gautier V."/>
            <person name="Ament-Velasquez S.L."/>
            <person name="Kruys A."/>
            <person name="Hutchinson M.I."/>
            <person name="Powell A.J."/>
            <person name="Barry K."/>
            <person name="Miller A.N."/>
            <person name="Grigoriev I.V."/>
            <person name="Debuchy R."/>
            <person name="Gladieux P."/>
            <person name="Hiltunen Thoren M."/>
            <person name="Johannesson H."/>
        </authorList>
    </citation>
    <scope>NUCLEOTIDE SEQUENCE</scope>
    <source>
        <strain evidence="8">CBS 118394</strain>
    </source>
</reference>
<gene>
    <name evidence="8" type="ORF">B0H66DRAFT_466596</name>
</gene>
<evidence type="ECO:0000313" key="8">
    <source>
        <dbReference type="EMBL" id="KAK3329831.1"/>
    </source>
</evidence>
<evidence type="ECO:0000259" key="6">
    <source>
        <dbReference type="Pfam" id="PF00107"/>
    </source>
</evidence>
<comment type="cofactor">
    <cofactor evidence="1">
        <name>Zn(2+)</name>
        <dbReference type="ChEBI" id="CHEBI:29105"/>
    </cofactor>
</comment>
<dbReference type="PANTHER" id="PTHR42940">
    <property type="entry name" value="ALCOHOL DEHYDROGENASE 1-RELATED"/>
    <property type="match status" value="1"/>
</dbReference>
<keyword evidence="5" id="KW-0560">Oxidoreductase</keyword>
<dbReference type="InterPro" id="IPR036291">
    <property type="entry name" value="NAD(P)-bd_dom_sf"/>
</dbReference>
<dbReference type="Gene3D" id="3.40.50.720">
    <property type="entry name" value="NAD(P)-binding Rossmann-like Domain"/>
    <property type="match status" value="1"/>
</dbReference>
<feature type="domain" description="Alcohol dehydrogenase-like C-terminal" evidence="6">
    <location>
        <begin position="202"/>
        <end position="345"/>
    </location>
</feature>
<dbReference type="InterPro" id="IPR011032">
    <property type="entry name" value="GroES-like_sf"/>
</dbReference>
<dbReference type="InterPro" id="IPR013154">
    <property type="entry name" value="ADH-like_N"/>
</dbReference>
<dbReference type="AlphaFoldDB" id="A0AAE0IR82"/>
<dbReference type="InterPro" id="IPR013149">
    <property type="entry name" value="ADH-like_C"/>
</dbReference>
<accession>A0AAE0IR82</accession>
<evidence type="ECO:0000256" key="1">
    <source>
        <dbReference type="ARBA" id="ARBA00001947"/>
    </source>
</evidence>
<evidence type="ECO:0000256" key="2">
    <source>
        <dbReference type="ARBA" id="ARBA00008072"/>
    </source>
</evidence>
<keyword evidence="4" id="KW-0862">Zinc</keyword>
<dbReference type="GO" id="GO:0005737">
    <property type="term" value="C:cytoplasm"/>
    <property type="evidence" value="ECO:0007669"/>
    <property type="project" value="TreeGrafter"/>
</dbReference>
<dbReference type="PANTHER" id="PTHR42940:SF8">
    <property type="entry name" value="VACUOLAR PROTEIN SORTING-ASSOCIATED PROTEIN 11"/>
    <property type="match status" value="1"/>
</dbReference>
<feature type="domain" description="Alcohol dehydrogenase-like N-terminal" evidence="7">
    <location>
        <begin position="32"/>
        <end position="157"/>
    </location>
</feature>
<dbReference type="Pfam" id="PF08240">
    <property type="entry name" value="ADH_N"/>
    <property type="match status" value="1"/>
</dbReference>
<dbReference type="Gene3D" id="3.90.180.10">
    <property type="entry name" value="Medium-chain alcohol dehydrogenases, catalytic domain"/>
    <property type="match status" value="1"/>
</dbReference>
<proteinExistence type="inferred from homology"/>
<comment type="similarity">
    <text evidence="2">Belongs to the zinc-containing alcohol dehydrogenase family.</text>
</comment>
<comment type="caution">
    <text evidence="8">The sequence shown here is derived from an EMBL/GenBank/DDBJ whole genome shotgun (WGS) entry which is preliminary data.</text>
</comment>
<evidence type="ECO:0000256" key="3">
    <source>
        <dbReference type="ARBA" id="ARBA00022723"/>
    </source>
</evidence>